<dbReference type="Proteomes" id="UP000664132">
    <property type="component" value="Unassembled WGS sequence"/>
</dbReference>
<evidence type="ECO:0000313" key="9">
    <source>
        <dbReference type="EMBL" id="KAG4411904.1"/>
    </source>
</evidence>
<evidence type="ECO:0000256" key="6">
    <source>
        <dbReference type="SAM" id="MobiDB-lite"/>
    </source>
</evidence>
<protein>
    <recommendedName>
        <fullName evidence="11">Zf-C3HC-domain-containing protein</fullName>
    </recommendedName>
</protein>
<proteinExistence type="predicted"/>
<dbReference type="PANTHER" id="PTHR15835">
    <property type="entry name" value="NUCLEAR-INTERACTING PARTNER OF ALK"/>
    <property type="match status" value="1"/>
</dbReference>
<feature type="compositionally biased region" description="Low complexity" evidence="6">
    <location>
        <begin position="32"/>
        <end position="44"/>
    </location>
</feature>
<keyword evidence="2" id="KW-0479">Metal-binding</keyword>
<evidence type="ECO:0000259" key="8">
    <source>
        <dbReference type="Pfam" id="PF08600"/>
    </source>
</evidence>
<evidence type="ECO:0000256" key="4">
    <source>
        <dbReference type="ARBA" id="ARBA00022833"/>
    </source>
</evidence>
<comment type="subcellular location">
    <subcellularLocation>
        <location evidence="1">Nucleus</location>
    </subcellularLocation>
</comment>
<name>A0A8H7SYL5_9HELO</name>
<dbReference type="GO" id="GO:0005634">
    <property type="term" value="C:nucleus"/>
    <property type="evidence" value="ECO:0007669"/>
    <property type="project" value="UniProtKB-SubCell"/>
</dbReference>
<evidence type="ECO:0000256" key="1">
    <source>
        <dbReference type="ARBA" id="ARBA00004123"/>
    </source>
</evidence>
<accession>A0A8H7SYL5</accession>
<sequence>MNATKRKFNALLNGIGNKSTTTLASREVNNGDQADQTTADNTDTQAKKRRISSSTSIPARISSSLTRPRTMATIVHKKSASVAHPTSTETPKYAPWDRAEFLKRLKSFSNLTDWTPKPARVNEVEWAKRGWVCQKSERVRCCLCNVEILVKLNKKEVDGKEEPVYVAQNIEDALVDKYVELIISSHDESCLWKKRGCDDSIFKLPLNHPPTTIESLRERYHELLERSQTLPYPFNMRTPEGFDLELVLSYLPAGFFNSPTSGDQSNSAPAEVNKVAFMMALFGWQGHKHERLGTQLGSVSCHACFRVLGLWIFKSKEVNEAGEEVAGAVVDRLDVIKEHRDYCPWQNAKSQNGKNPTKTSTSSMAGWEIVLRILKNDHHLRTAKDPQARKARSPGTANEVVQVGVDDDDAKSIRDEKDKERWARLRRVKSLFETKHKRRSTASKAAGS</sequence>
<keyword evidence="4" id="KW-0862">Zinc</keyword>
<evidence type="ECO:0000313" key="10">
    <source>
        <dbReference type="Proteomes" id="UP000664132"/>
    </source>
</evidence>
<dbReference type="Pfam" id="PF08600">
    <property type="entry name" value="NuBaID_C"/>
    <property type="match status" value="1"/>
</dbReference>
<dbReference type="SUPFAM" id="SSF57924">
    <property type="entry name" value="Inhibitor of apoptosis (IAP) repeat"/>
    <property type="match status" value="1"/>
</dbReference>
<dbReference type="AlphaFoldDB" id="A0A8H7SYL5"/>
<dbReference type="PANTHER" id="PTHR15835:SF6">
    <property type="entry name" value="ZINC FINGER C3HC-TYPE PROTEIN 1"/>
    <property type="match status" value="1"/>
</dbReference>
<dbReference type="GO" id="GO:0008270">
    <property type="term" value="F:zinc ion binding"/>
    <property type="evidence" value="ECO:0007669"/>
    <property type="project" value="UniProtKB-KW"/>
</dbReference>
<feature type="domain" description="C3HC-type" evidence="7">
    <location>
        <begin position="95"/>
        <end position="232"/>
    </location>
</feature>
<evidence type="ECO:0000259" key="7">
    <source>
        <dbReference type="Pfam" id="PF07967"/>
    </source>
</evidence>
<feature type="domain" description="NuBaID C-terminal" evidence="8">
    <location>
        <begin position="276"/>
        <end position="381"/>
    </location>
</feature>
<keyword evidence="5" id="KW-0539">Nucleus</keyword>
<dbReference type="Pfam" id="PF07967">
    <property type="entry name" value="zf-C3HC"/>
    <property type="match status" value="1"/>
</dbReference>
<dbReference type="InterPro" id="IPR013909">
    <property type="entry name" value="NuBaID_C"/>
</dbReference>
<reference evidence="9" key="1">
    <citation type="submission" date="2021-02" db="EMBL/GenBank/DDBJ databases">
        <title>Genome sequence Cadophora malorum strain M34.</title>
        <authorList>
            <person name="Stefanovic E."/>
            <person name="Vu D."/>
            <person name="Scully C."/>
            <person name="Dijksterhuis J."/>
            <person name="Roader J."/>
            <person name="Houbraken J."/>
        </authorList>
    </citation>
    <scope>NUCLEOTIDE SEQUENCE</scope>
    <source>
        <strain evidence="9">M34</strain>
    </source>
</reference>
<comment type="caution">
    <text evidence="9">The sequence shown here is derived from an EMBL/GenBank/DDBJ whole genome shotgun (WGS) entry which is preliminary data.</text>
</comment>
<evidence type="ECO:0008006" key="11">
    <source>
        <dbReference type="Google" id="ProtNLM"/>
    </source>
</evidence>
<keyword evidence="10" id="KW-1185">Reference proteome</keyword>
<evidence type="ECO:0000256" key="5">
    <source>
        <dbReference type="ARBA" id="ARBA00023242"/>
    </source>
</evidence>
<feature type="compositionally biased region" description="Low complexity" evidence="6">
    <location>
        <begin position="52"/>
        <end position="64"/>
    </location>
</feature>
<dbReference type="EMBL" id="JAFJYH010000429">
    <property type="protein sequence ID" value="KAG4411904.1"/>
    <property type="molecule type" value="Genomic_DNA"/>
</dbReference>
<gene>
    <name evidence="9" type="ORF">IFR04_014966</name>
</gene>
<feature type="region of interest" description="Disordered" evidence="6">
    <location>
        <begin position="27"/>
        <end position="65"/>
    </location>
</feature>
<dbReference type="OrthoDB" id="2592092at2759"/>
<organism evidence="9 10">
    <name type="scientific">Cadophora malorum</name>
    <dbReference type="NCBI Taxonomy" id="108018"/>
    <lineage>
        <taxon>Eukaryota</taxon>
        <taxon>Fungi</taxon>
        <taxon>Dikarya</taxon>
        <taxon>Ascomycota</taxon>
        <taxon>Pezizomycotina</taxon>
        <taxon>Leotiomycetes</taxon>
        <taxon>Helotiales</taxon>
        <taxon>Ploettnerulaceae</taxon>
        <taxon>Cadophora</taxon>
    </lineage>
</organism>
<evidence type="ECO:0000256" key="2">
    <source>
        <dbReference type="ARBA" id="ARBA00022723"/>
    </source>
</evidence>
<keyword evidence="3" id="KW-0863">Zinc-finger</keyword>
<dbReference type="InterPro" id="IPR012935">
    <property type="entry name" value="NuBaID_N"/>
</dbReference>
<evidence type="ECO:0000256" key="3">
    <source>
        <dbReference type="ARBA" id="ARBA00022771"/>
    </source>
</evidence>